<name>A0A4C2ADR6_EUMVA</name>
<dbReference type="OrthoDB" id="10256829at2759"/>
<dbReference type="Proteomes" id="UP000299102">
    <property type="component" value="Unassembled WGS sequence"/>
</dbReference>
<evidence type="ECO:0000313" key="1">
    <source>
        <dbReference type="EMBL" id="GBP98208.1"/>
    </source>
</evidence>
<gene>
    <name evidence="1" type="ORF">EVAR_71376_1</name>
</gene>
<comment type="caution">
    <text evidence="1">The sequence shown here is derived from an EMBL/GenBank/DDBJ whole genome shotgun (WGS) entry which is preliminary data.</text>
</comment>
<dbReference type="STRING" id="151549.A0A4C2ADR6"/>
<sequence>MAYKELPVWRPPIPVLYHTVLQDFNFPNFVYFYNVLYRVMLEFPQQFLSSEERCALHFMLSSSFDTCQGDENNVCSNLAQYRSHRLPRTLNSPQQRPSNFIGDVEILDSLQAKNTVIVGPRRNGYQNVPQIATVNVDNRWAATLAGDLAEVALVQVPVSNNEQATVGASGAWNSTVMPKWYFLSQRQNLEMTDAEIRGSIDGLILALNIDQWRNQVSNLKLSQLLPSFSGPDIGLCSGIRSRNALAATLSPDSIANFSLVATNALINYLRYYTIHQCPPLYVSVQAPSTSSSSSNNGYGGSSYASICSDAACQTPDQYRYTVSVAREDLFSLSYDLPVETAAERLVKRIRKVCTSALNPWPYRNPTSPYTQGVDCKQITTRDFSFDLGDLCLSYDHFRDCPSLYLSVQAQSFAAISQLDCKEAACSTPHEARFSIMVII</sequence>
<organism evidence="1 2">
    <name type="scientific">Eumeta variegata</name>
    <name type="common">Bagworm moth</name>
    <name type="synonym">Eumeta japonica</name>
    <dbReference type="NCBI Taxonomy" id="151549"/>
    <lineage>
        <taxon>Eukaryota</taxon>
        <taxon>Metazoa</taxon>
        <taxon>Ecdysozoa</taxon>
        <taxon>Arthropoda</taxon>
        <taxon>Hexapoda</taxon>
        <taxon>Insecta</taxon>
        <taxon>Pterygota</taxon>
        <taxon>Neoptera</taxon>
        <taxon>Endopterygota</taxon>
        <taxon>Lepidoptera</taxon>
        <taxon>Glossata</taxon>
        <taxon>Ditrysia</taxon>
        <taxon>Tineoidea</taxon>
        <taxon>Psychidae</taxon>
        <taxon>Oiketicinae</taxon>
        <taxon>Eumeta</taxon>
    </lineage>
</organism>
<reference evidence="1 2" key="1">
    <citation type="journal article" date="2019" name="Commun. Biol.">
        <title>The bagworm genome reveals a unique fibroin gene that provides high tensile strength.</title>
        <authorList>
            <person name="Kono N."/>
            <person name="Nakamura H."/>
            <person name="Ohtoshi R."/>
            <person name="Tomita M."/>
            <person name="Numata K."/>
            <person name="Arakawa K."/>
        </authorList>
    </citation>
    <scope>NUCLEOTIDE SEQUENCE [LARGE SCALE GENOMIC DNA]</scope>
</reference>
<proteinExistence type="predicted"/>
<evidence type="ECO:0000313" key="2">
    <source>
        <dbReference type="Proteomes" id="UP000299102"/>
    </source>
</evidence>
<dbReference type="AlphaFoldDB" id="A0A4C2ADR6"/>
<keyword evidence="2" id="KW-1185">Reference proteome</keyword>
<protein>
    <submittedName>
        <fullName evidence="1">Uncharacterized protein</fullName>
    </submittedName>
</protein>
<dbReference type="EMBL" id="BGZK01003088">
    <property type="protein sequence ID" value="GBP98208.1"/>
    <property type="molecule type" value="Genomic_DNA"/>
</dbReference>
<accession>A0A4C2ADR6</accession>